<keyword evidence="3 7" id="KW-0812">Transmembrane</keyword>
<proteinExistence type="inferred from homology"/>
<comment type="similarity">
    <text evidence="2">Belongs to the battenin family.</text>
</comment>
<keyword evidence="9" id="KW-1185">Reference proteome</keyword>
<dbReference type="InterPro" id="IPR036259">
    <property type="entry name" value="MFS_trans_sf"/>
</dbReference>
<feature type="transmembrane region" description="Helical" evidence="7">
    <location>
        <begin position="305"/>
        <end position="328"/>
    </location>
</feature>
<evidence type="ECO:0000256" key="3">
    <source>
        <dbReference type="ARBA" id="ARBA00022692"/>
    </source>
</evidence>
<feature type="transmembrane region" description="Helical" evidence="7">
    <location>
        <begin position="81"/>
        <end position="104"/>
    </location>
</feature>
<feature type="transmembrane region" description="Helical" evidence="7">
    <location>
        <begin position="50"/>
        <end position="69"/>
    </location>
</feature>
<dbReference type="PANTHER" id="PTHR10981:SF7">
    <property type="entry name" value="BATTENIN"/>
    <property type="match status" value="1"/>
</dbReference>
<feature type="transmembrane region" description="Helical" evidence="7">
    <location>
        <begin position="110"/>
        <end position="128"/>
    </location>
</feature>
<feature type="transmembrane region" description="Helical" evidence="7">
    <location>
        <begin position="403"/>
        <end position="424"/>
    </location>
</feature>
<evidence type="ECO:0000313" key="8">
    <source>
        <dbReference type="EMBL" id="KAK8881544.1"/>
    </source>
</evidence>
<evidence type="ECO:0000256" key="1">
    <source>
        <dbReference type="ARBA" id="ARBA00004127"/>
    </source>
</evidence>
<dbReference type="SUPFAM" id="SSF103473">
    <property type="entry name" value="MFS general substrate transporter"/>
    <property type="match status" value="1"/>
</dbReference>
<evidence type="ECO:0000256" key="6">
    <source>
        <dbReference type="SAM" id="MobiDB-lite"/>
    </source>
</evidence>
<feature type="transmembrane region" description="Helical" evidence="7">
    <location>
        <begin position="360"/>
        <end position="382"/>
    </location>
</feature>
<protein>
    <submittedName>
        <fullName evidence="8">Uncharacterized protein</fullName>
    </submittedName>
</protein>
<feature type="region of interest" description="Disordered" evidence="6">
    <location>
        <begin position="197"/>
        <end position="217"/>
    </location>
</feature>
<feature type="transmembrane region" description="Helical" evidence="7">
    <location>
        <begin position="335"/>
        <end position="354"/>
    </location>
</feature>
<sequence length="425" mass="49159">MCEMCDDSIQNNRIIDKIAMFFIGAMNSAVYLISNYAFQNVLIYANLEKYYFIFFWLSVSIAIISRFLNSLFISLNFNYDLCIIVFLGIMQAGLLACSFAFSFWTVNVCIVLINFSASFFDSAILCYITKRRKQALLNLYAIGSGFTGLISAGYSYLCAKYDVSMFYTLIVFVFFPPAYGLLYYAVLSKSPQSNLPNSAYQNEDNNNTHEENNSENGIHQRMLDDLSENPHEKAGENQNNVDGQQSIIIQNNTIKNSEKKAFLCNMPIFRGSWILITSNFIVFFLYCSITGYIKLYGLKFEMENVYSVPFMYLCYQIGFFISICTIYFVQFHITWIFAIAQAILFIFSMCQTFLHFTKNLIFNPLMFIFGLCCGFPYINALYFLMNDDKKSTKEMEMSVSWNLFFISLSIILSKAFLYVFQAYYN</sequence>
<evidence type="ECO:0000256" key="5">
    <source>
        <dbReference type="ARBA" id="ARBA00023136"/>
    </source>
</evidence>
<name>A0ABR2JS60_9EUKA</name>
<dbReference type="EMBL" id="JAPFFF010000010">
    <property type="protein sequence ID" value="KAK8881544.1"/>
    <property type="molecule type" value="Genomic_DNA"/>
</dbReference>
<dbReference type="InterPro" id="IPR003492">
    <property type="entry name" value="Battenin_disease_Cln3"/>
</dbReference>
<dbReference type="PANTHER" id="PTHR10981">
    <property type="entry name" value="BATTENIN"/>
    <property type="match status" value="1"/>
</dbReference>
<evidence type="ECO:0000256" key="4">
    <source>
        <dbReference type="ARBA" id="ARBA00022989"/>
    </source>
</evidence>
<dbReference type="Pfam" id="PF02487">
    <property type="entry name" value="CLN3"/>
    <property type="match status" value="1"/>
</dbReference>
<feature type="transmembrane region" description="Helical" evidence="7">
    <location>
        <begin position="135"/>
        <end position="157"/>
    </location>
</feature>
<reference evidence="8 9" key="1">
    <citation type="submission" date="2024-04" db="EMBL/GenBank/DDBJ databases">
        <title>Tritrichomonas musculus Genome.</title>
        <authorList>
            <person name="Alves-Ferreira E."/>
            <person name="Grigg M."/>
            <person name="Lorenzi H."/>
            <person name="Galac M."/>
        </authorList>
    </citation>
    <scope>NUCLEOTIDE SEQUENCE [LARGE SCALE GENOMIC DNA]</scope>
    <source>
        <strain evidence="8 9">EAF2021</strain>
    </source>
</reference>
<gene>
    <name evidence="8" type="ORF">M9Y10_004287</name>
</gene>
<evidence type="ECO:0000313" key="9">
    <source>
        <dbReference type="Proteomes" id="UP001470230"/>
    </source>
</evidence>
<feature type="transmembrane region" description="Helical" evidence="7">
    <location>
        <begin position="18"/>
        <end position="38"/>
    </location>
</feature>
<accession>A0ABR2JS60</accession>
<feature type="transmembrane region" description="Helical" evidence="7">
    <location>
        <begin position="273"/>
        <end position="293"/>
    </location>
</feature>
<organism evidence="8 9">
    <name type="scientific">Tritrichomonas musculus</name>
    <dbReference type="NCBI Taxonomy" id="1915356"/>
    <lineage>
        <taxon>Eukaryota</taxon>
        <taxon>Metamonada</taxon>
        <taxon>Parabasalia</taxon>
        <taxon>Tritrichomonadida</taxon>
        <taxon>Tritrichomonadidae</taxon>
        <taxon>Tritrichomonas</taxon>
    </lineage>
</organism>
<dbReference type="Proteomes" id="UP001470230">
    <property type="component" value="Unassembled WGS sequence"/>
</dbReference>
<comment type="subcellular location">
    <subcellularLocation>
        <location evidence="1">Endomembrane system</location>
        <topology evidence="1">Multi-pass membrane protein</topology>
    </subcellularLocation>
</comment>
<keyword evidence="5 7" id="KW-0472">Membrane</keyword>
<evidence type="ECO:0000256" key="2">
    <source>
        <dbReference type="ARBA" id="ARBA00007467"/>
    </source>
</evidence>
<evidence type="ECO:0000256" key="7">
    <source>
        <dbReference type="SAM" id="Phobius"/>
    </source>
</evidence>
<keyword evidence="4 7" id="KW-1133">Transmembrane helix</keyword>
<comment type="caution">
    <text evidence="8">The sequence shown here is derived from an EMBL/GenBank/DDBJ whole genome shotgun (WGS) entry which is preliminary data.</text>
</comment>
<feature type="transmembrane region" description="Helical" evidence="7">
    <location>
        <begin position="163"/>
        <end position="186"/>
    </location>
</feature>